<reference evidence="3 4" key="1">
    <citation type="submission" date="2016-07" db="EMBL/GenBank/DDBJ databases">
        <title>Characterization of isolates of Eisenbergiella tayi derived from blood cultures, using whole genome sequencing.</title>
        <authorList>
            <person name="Burdz T."/>
            <person name="Wiebe D."/>
            <person name="Huynh C."/>
            <person name="Bernard K."/>
        </authorList>
    </citation>
    <scope>NUCLEOTIDE SEQUENCE [LARGE SCALE GENOMIC DNA]</scope>
    <source>
        <strain evidence="3 4">NML 120489</strain>
    </source>
</reference>
<dbReference type="PANTHER" id="PTHR46558">
    <property type="entry name" value="TRACRIPTIONAL REGULATORY PROTEIN-RELATED-RELATED"/>
    <property type="match status" value="1"/>
</dbReference>
<dbReference type="Gene3D" id="1.10.260.40">
    <property type="entry name" value="lambda repressor-like DNA-binding domains"/>
    <property type="match status" value="1"/>
</dbReference>
<accession>A0A1E3AQ51</accession>
<sequence>MKNKRMKIARIEKDFSQEQLAETVGVTRQTIGMIEAGKFNPSLQLCIGICRALGKTLDELFWEEEDEE</sequence>
<evidence type="ECO:0000313" key="4">
    <source>
        <dbReference type="Proteomes" id="UP000095003"/>
    </source>
</evidence>
<dbReference type="CDD" id="cd00093">
    <property type="entry name" value="HTH_XRE"/>
    <property type="match status" value="1"/>
</dbReference>
<dbReference type="InterPro" id="IPR010982">
    <property type="entry name" value="Lambda_DNA-bd_dom_sf"/>
</dbReference>
<evidence type="ECO:0000256" key="1">
    <source>
        <dbReference type="ARBA" id="ARBA00023125"/>
    </source>
</evidence>
<dbReference type="RefSeq" id="WP_069157602.1">
    <property type="nucleotide sequence ID" value="NZ_DBFYTC010000207.1"/>
</dbReference>
<evidence type="ECO:0000259" key="2">
    <source>
        <dbReference type="PROSITE" id="PS50943"/>
    </source>
</evidence>
<dbReference type="SUPFAM" id="SSF47413">
    <property type="entry name" value="lambda repressor-like DNA-binding domains"/>
    <property type="match status" value="1"/>
</dbReference>
<protein>
    <submittedName>
        <fullName evidence="3">DNA-binding transcriptional repressor PuuR</fullName>
    </submittedName>
</protein>
<organism evidence="3 4">
    <name type="scientific">Eisenbergiella tayi</name>
    <dbReference type="NCBI Taxonomy" id="1432052"/>
    <lineage>
        <taxon>Bacteria</taxon>
        <taxon>Bacillati</taxon>
        <taxon>Bacillota</taxon>
        <taxon>Clostridia</taxon>
        <taxon>Lachnospirales</taxon>
        <taxon>Lachnospiraceae</taxon>
        <taxon>Eisenbergiella</taxon>
    </lineage>
</organism>
<feature type="domain" description="HTH cro/C1-type" evidence="2">
    <location>
        <begin position="6"/>
        <end position="60"/>
    </location>
</feature>
<dbReference type="InterPro" id="IPR001387">
    <property type="entry name" value="Cro/C1-type_HTH"/>
</dbReference>
<dbReference type="EMBL" id="MCGI01000003">
    <property type="protein sequence ID" value="ODM10853.1"/>
    <property type="molecule type" value="Genomic_DNA"/>
</dbReference>
<dbReference type="Pfam" id="PF01381">
    <property type="entry name" value="HTH_3"/>
    <property type="match status" value="1"/>
</dbReference>
<comment type="caution">
    <text evidence="3">The sequence shown here is derived from an EMBL/GenBank/DDBJ whole genome shotgun (WGS) entry which is preliminary data.</text>
</comment>
<keyword evidence="1 3" id="KW-0238">DNA-binding</keyword>
<proteinExistence type="predicted"/>
<dbReference type="GO" id="GO:0003677">
    <property type="term" value="F:DNA binding"/>
    <property type="evidence" value="ECO:0007669"/>
    <property type="project" value="UniProtKB-KW"/>
</dbReference>
<dbReference type="PANTHER" id="PTHR46558:SF3">
    <property type="entry name" value="TRANSCRIPTIONAL REGULATOR"/>
    <property type="match status" value="1"/>
</dbReference>
<dbReference type="PROSITE" id="PS50943">
    <property type="entry name" value="HTH_CROC1"/>
    <property type="match status" value="1"/>
</dbReference>
<gene>
    <name evidence="3" type="ORF">BEH84_03282</name>
</gene>
<dbReference type="AlphaFoldDB" id="A0A1E3AQ51"/>
<evidence type="ECO:0000313" key="3">
    <source>
        <dbReference type="EMBL" id="ODM10853.1"/>
    </source>
</evidence>
<dbReference type="Proteomes" id="UP000095003">
    <property type="component" value="Unassembled WGS sequence"/>
</dbReference>
<dbReference type="PATRIC" id="fig|1432052.3.peg.3630"/>
<dbReference type="GeneID" id="93302562"/>
<name>A0A1E3AQ51_9FIRM</name>
<dbReference type="SMART" id="SM00530">
    <property type="entry name" value="HTH_XRE"/>
    <property type="match status" value="1"/>
</dbReference>